<protein>
    <submittedName>
        <fullName evidence="4">DUF1775 domain-containing protein</fullName>
    </submittedName>
</protein>
<feature type="transmembrane region" description="Helical" evidence="2">
    <location>
        <begin position="251"/>
        <end position="270"/>
    </location>
</feature>
<comment type="caution">
    <text evidence="4">The sequence shown here is derived from an EMBL/GenBank/DDBJ whole genome shotgun (WGS) entry which is preliminary data.</text>
</comment>
<proteinExistence type="predicted"/>
<evidence type="ECO:0000256" key="2">
    <source>
        <dbReference type="SAM" id="Phobius"/>
    </source>
</evidence>
<feature type="region of interest" description="Disordered" evidence="1">
    <location>
        <begin position="169"/>
        <end position="247"/>
    </location>
</feature>
<sequence>MPAQRFPQGCPQGSVPSSARSLPPRRPRPRVLGRLAAVSALALAFATVQTAPAAAHAHVTASEPRALAEKVTLTFESAAENDAAGFTEVRVSLPEGIAPGDVGLGKAPRGWKLKHTKDGYAVAGPELPVGTDAVYEVEVRQLPDAEKLAFRTVETYGDGAVSRWIETPEDGAESEQPAPALDLEPAAPGAKPLRPASSGAAAEETPAPADSATGGETDAGEAGEDAGKSSDGAEKAGRAQQEDEGSAAGPLLAGVAVLLALGGGGAWWLARRRSASSSSGS</sequence>
<dbReference type="Gene3D" id="2.60.40.2230">
    <property type="entry name" value="Uncharacterised protein YcnI-like PF07987, DUF1775"/>
    <property type="match status" value="1"/>
</dbReference>
<evidence type="ECO:0000259" key="3">
    <source>
        <dbReference type="Pfam" id="PF07987"/>
    </source>
</evidence>
<reference evidence="4 5" key="1">
    <citation type="submission" date="2020-03" db="EMBL/GenBank/DDBJ databases">
        <title>WGS of actinomycetes isolated from Thailand.</title>
        <authorList>
            <person name="Thawai C."/>
        </authorList>
    </citation>
    <scope>NUCLEOTIDE SEQUENCE [LARGE SCALE GENOMIC DNA]</scope>
    <source>
        <strain evidence="4 5">PLAI 1-29</strain>
    </source>
</reference>
<evidence type="ECO:0000313" key="5">
    <source>
        <dbReference type="Proteomes" id="UP000695264"/>
    </source>
</evidence>
<dbReference type="InterPro" id="IPR038507">
    <property type="entry name" value="YcnI-like_sf"/>
</dbReference>
<feature type="region of interest" description="Disordered" evidence="1">
    <location>
        <begin position="1"/>
        <end position="28"/>
    </location>
</feature>
<keyword evidence="5" id="KW-1185">Reference proteome</keyword>
<keyword evidence="2" id="KW-1133">Transmembrane helix</keyword>
<feature type="compositionally biased region" description="Low complexity" evidence="1">
    <location>
        <begin position="177"/>
        <end position="190"/>
    </location>
</feature>
<evidence type="ECO:0000313" key="4">
    <source>
        <dbReference type="EMBL" id="NJQ03480.1"/>
    </source>
</evidence>
<organism evidence="4 5">
    <name type="scientific">Streptomyces zingiberis</name>
    <dbReference type="NCBI Taxonomy" id="2053010"/>
    <lineage>
        <taxon>Bacteria</taxon>
        <taxon>Bacillati</taxon>
        <taxon>Actinomycetota</taxon>
        <taxon>Actinomycetes</taxon>
        <taxon>Kitasatosporales</taxon>
        <taxon>Streptomycetaceae</taxon>
        <taxon>Streptomyces</taxon>
    </lineage>
</organism>
<dbReference type="Pfam" id="PF07987">
    <property type="entry name" value="DUF1775"/>
    <property type="match status" value="1"/>
</dbReference>
<dbReference type="RefSeq" id="WP_168104106.1">
    <property type="nucleotide sequence ID" value="NZ_JAATEN010000025.1"/>
</dbReference>
<evidence type="ECO:0000256" key="1">
    <source>
        <dbReference type="SAM" id="MobiDB-lite"/>
    </source>
</evidence>
<dbReference type="Proteomes" id="UP000695264">
    <property type="component" value="Unassembled WGS sequence"/>
</dbReference>
<feature type="domain" description="YncI copper-binding" evidence="3">
    <location>
        <begin position="125"/>
        <end position="183"/>
    </location>
</feature>
<dbReference type="EMBL" id="JAATEN010000025">
    <property type="protein sequence ID" value="NJQ03480.1"/>
    <property type="molecule type" value="Genomic_DNA"/>
</dbReference>
<gene>
    <name evidence="4" type="ORF">HCK00_23865</name>
</gene>
<name>A0ABX1C0N6_9ACTN</name>
<feature type="compositionally biased region" description="Basic and acidic residues" evidence="1">
    <location>
        <begin position="225"/>
        <end position="241"/>
    </location>
</feature>
<keyword evidence="2" id="KW-0812">Transmembrane</keyword>
<accession>A0ABX1C0N6</accession>
<keyword evidence="2" id="KW-0472">Membrane</keyword>
<dbReference type="InterPro" id="IPR012533">
    <property type="entry name" value="YcnI-copper_dom"/>
</dbReference>